<feature type="transmembrane region" description="Helical" evidence="7">
    <location>
        <begin position="350"/>
        <end position="367"/>
    </location>
</feature>
<sequence length="443" mass="46374">MENEKSPLTVGINQKMSVGELLLFAVQHLMGITFLLAVPGIIGAACGLTSADIGYMVQSCFITAGLVTILQSIFILKLPAVHGPTAVFMSAILTTGAAYGLGTAYGSMLIAGIVVAVLSIPIGNIGVIGKLTKILTSPLVFGTLMLIIGTQLAEIAIPGCFGTAGTAYYPWVNLLSAVITIVVAAGFMLFGKKGLMKRGALLWAIIVGTIFYAIFGHIDFSSVAQAKLVGLPKIMPYGFGVNVGVVILMLLAYLHSVSEALGMYSLIAGWDGQQVDEHRANGGIFGLAVGNIVGTLVGGCPTTTYPENVGIIRATGVGSRFATLVMGIIAILLGFFPKLGMLIAVIPSPVLNGATVILFGMIAFSGVQHLKDVEWDDMNVITAAVPYIIAIGCMFLPADFTAMLPSAVQSIVTQPMLVGIILLIILNLLNNTLLRPLFEKSEQ</sequence>
<keyword evidence="6 7" id="KW-0472">Membrane</keyword>
<feature type="transmembrane region" description="Helical" evidence="7">
    <location>
        <begin position="379"/>
        <end position="398"/>
    </location>
</feature>
<name>A0ABR7G2I9_9FIRM</name>
<feature type="transmembrane region" description="Helical" evidence="7">
    <location>
        <begin position="169"/>
        <end position="189"/>
    </location>
</feature>
<keyword evidence="4 7" id="KW-0812">Transmembrane</keyword>
<feature type="transmembrane region" description="Helical" evidence="7">
    <location>
        <begin position="55"/>
        <end position="76"/>
    </location>
</feature>
<keyword evidence="3" id="KW-0813">Transport</keyword>
<feature type="transmembrane region" description="Helical" evidence="7">
    <location>
        <begin position="234"/>
        <end position="254"/>
    </location>
</feature>
<feature type="transmembrane region" description="Helical" evidence="7">
    <location>
        <begin position="321"/>
        <end position="344"/>
    </location>
</feature>
<comment type="caution">
    <text evidence="8">The sequence shown here is derived from an EMBL/GenBank/DDBJ whole genome shotgun (WGS) entry which is preliminary data.</text>
</comment>
<dbReference type="Pfam" id="PF00860">
    <property type="entry name" value="Xan_ur_permease"/>
    <property type="match status" value="1"/>
</dbReference>
<evidence type="ECO:0000256" key="4">
    <source>
        <dbReference type="ARBA" id="ARBA00022692"/>
    </source>
</evidence>
<feature type="transmembrane region" description="Helical" evidence="7">
    <location>
        <begin position="21"/>
        <end position="43"/>
    </location>
</feature>
<dbReference type="Proteomes" id="UP000628463">
    <property type="component" value="Unassembled WGS sequence"/>
</dbReference>
<comment type="similarity">
    <text evidence="2">Belongs to the nucleobase:cation symporter-2 (NCS2) (TC 2.A.40) family.</text>
</comment>
<evidence type="ECO:0000256" key="2">
    <source>
        <dbReference type="ARBA" id="ARBA00008821"/>
    </source>
</evidence>
<feature type="transmembrane region" description="Helical" evidence="7">
    <location>
        <begin position="108"/>
        <end position="127"/>
    </location>
</feature>
<gene>
    <name evidence="8" type="ORF">H8S01_11865</name>
</gene>
<feature type="transmembrane region" description="Helical" evidence="7">
    <location>
        <begin position="201"/>
        <end position="218"/>
    </location>
</feature>
<dbReference type="RefSeq" id="WP_186837305.1">
    <property type="nucleotide sequence ID" value="NZ_JACOPD010000009.1"/>
</dbReference>
<keyword evidence="9" id="KW-1185">Reference proteome</keyword>
<organism evidence="8 9">
    <name type="scientific">Lachnospira hominis</name>
    <name type="common">ex Liu et al. 2021</name>
    <dbReference type="NCBI Taxonomy" id="2763051"/>
    <lineage>
        <taxon>Bacteria</taxon>
        <taxon>Bacillati</taxon>
        <taxon>Bacillota</taxon>
        <taxon>Clostridia</taxon>
        <taxon>Lachnospirales</taxon>
        <taxon>Lachnospiraceae</taxon>
        <taxon>Lachnospira</taxon>
    </lineage>
</organism>
<dbReference type="InterPro" id="IPR006043">
    <property type="entry name" value="NCS2"/>
</dbReference>
<feature type="transmembrane region" description="Helical" evidence="7">
    <location>
        <begin position="83"/>
        <end position="102"/>
    </location>
</feature>
<evidence type="ECO:0000256" key="3">
    <source>
        <dbReference type="ARBA" id="ARBA00022448"/>
    </source>
</evidence>
<dbReference type="PANTHER" id="PTHR42810:SF2">
    <property type="entry name" value="PURINE PERMEASE C1399.01C-RELATED"/>
    <property type="match status" value="1"/>
</dbReference>
<proteinExistence type="inferred from homology"/>
<feature type="transmembrane region" description="Helical" evidence="7">
    <location>
        <begin position="139"/>
        <end position="157"/>
    </location>
</feature>
<evidence type="ECO:0000256" key="6">
    <source>
        <dbReference type="ARBA" id="ARBA00023136"/>
    </source>
</evidence>
<comment type="subcellular location">
    <subcellularLocation>
        <location evidence="1">Membrane</location>
        <topology evidence="1">Multi-pass membrane protein</topology>
    </subcellularLocation>
</comment>
<evidence type="ECO:0000256" key="7">
    <source>
        <dbReference type="SAM" id="Phobius"/>
    </source>
</evidence>
<reference evidence="8 9" key="1">
    <citation type="submission" date="2020-08" db="EMBL/GenBank/DDBJ databases">
        <title>Genome public.</title>
        <authorList>
            <person name="Liu C."/>
            <person name="Sun Q."/>
        </authorList>
    </citation>
    <scope>NUCLEOTIDE SEQUENCE [LARGE SCALE GENOMIC DNA]</scope>
    <source>
        <strain evidence="8 9">NSJ-43</strain>
    </source>
</reference>
<evidence type="ECO:0000313" key="9">
    <source>
        <dbReference type="Proteomes" id="UP000628463"/>
    </source>
</evidence>
<protein>
    <submittedName>
        <fullName evidence="8">Purine/pyrimidine permease</fullName>
    </submittedName>
</protein>
<evidence type="ECO:0000256" key="1">
    <source>
        <dbReference type="ARBA" id="ARBA00004141"/>
    </source>
</evidence>
<dbReference type="PANTHER" id="PTHR42810">
    <property type="entry name" value="PURINE PERMEASE C1399.01C-RELATED"/>
    <property type="match status" value="1"/>
</dbReference>
<feature type="transmembrane region" description="Helical" evidence="7">
    <location>
        <begin position="410"/>
        <end position="429"/>
    </location>
</feature>
<dbReference type="NCBIfam" id="NF037981">
    <property type="entry name" value="NCS2_1"/>
    <property type="match status" value="1"/>
</dbReference>
<accession>A0ABR7G2I9</accession>
<evidence type="ECO:0000256" key="5">
    <source>
        <dbReference type="ARBA" id="ARBA00022989"/>
    </source>
</evidence>
<keyword evidence="5 7" id="KW-1133">Transmembrane helix</keyword>
<evidence type="ECO:0000313" key="8">
    <source>
        <dbReference type="EMBL" id="MBC5681649.1"/>
    </source>
</evidence>
<dbReference type="EMBL" id="JACOPD010000009">
    <property type="protein sequence ID" value="MBC5681649.1"/>
    <property type="molecule type" value="Genomic_DNA"/>
</dbReference>